<evidence type="ECO:0000259" key="9">
    <source>
        <dbReference type="PROSITE" id="PS50109"/>
    </source>
</evidence>
<dbReference type="CDD" id="cd12915">
    <property type="entry name" value="PDC2_DGC_like"/>
    <property type="match status" value="1"/>
</dbReference>
<keyword evidence="8" id="KW-0812">Transmembrane</keyword>
<keyword evidence="7" id="KW-0902">Two-component regulatory system</keyword>
<dbReference type="InterPro" id="IPR003594">
    <property type="entry name" value="HATPase_dom"/>
</dbReference>
<dbReference type="SUPFAM" id="SSF55874">
    <property type="entry name" value="ATPase domain of HSP90 chaperone/DNA topoisomerase II/histidine kinase"/>
    <property type="match status" value="1"/>
</dbReference>
<dbReference type="CDD" id="cd00075">
    <property type="entry name" value="HATPase"/>
    <property type="match status" value="1"/>
</dbReference>
<evidence type="ECO:0000256" key="7">
    <source>
        <dbReference type="ARBA" id="ARBA00023012"/>
    </source>
</evidence>
<evidence type="ECO:0000313" key="11">
    <source>
        <dbReference type="EMBL" id="NEX64532.1"/>
    </source>
</evidence>
<dbReference type="EC" id="2.7.13.3" evidence="3"/>
<feature type="domain" description="PAC" evidence="10">
    <location>
        <begin position="405"/>
        <end position="457"/>
    </location>
</feature>
<dbReference type="PANTHER" id="PTHR43711:SF1">
    <property type="entry name" value="HISTIDINE KINASE 1"/>
    <property type="match status" value="1"/>
</dbReference>
<protein>
    <recommendedName>
        <fullName evidence="3">histidine kinase</fullName>
        <ecNumber evidence="3">2.7.13.3</ecNumber>
    </recommendedName>
</protein>
<dbReference type="GO" id="GO:0000155">
    <property type="term" value="F:phosphorelay sensor kinase activity"/>
    <property type="evidence" value="ECO:0007669"/>
    <property type="project" value="InterPro"/>
</dbReference>
<keyword evidence="5" id="KW-0808">Transferase</keyword>
<gene>
    <name evidence="11" type="ORF">G3574_25920</name>
</gene>
<evidence type="ECO:0000256" key="8">
    <source>
        <dbReference type="SAM" id="Phobius"/>
    </source>
</evidence>
<dbReference type="Pfam" id="PF08448">
    <property type="entry name" value="PAS_4"/>
    <property type="match status" value="1"/>
</dbReference>
<evidence type="ECO:0000256" key="4">
    <source>
        <dbReference type="ARBA" id="ARBA00022553"/>
    </source>
</evidence>
<dbReference type="Proteomes" id="UP000482155">
    <property type="component" value="Unassembled WGS sequence"/>
</dbReference>
<feature type="transmembrane region" description="Helical" evidence="8">
    <location>
        <begin position="6"/>
        <end position="29"/>
    </location>
</feature>
<dbReference type="Pfam" id="PF02518">
    <property type="entry name" value="HATPase_c"/>
    <property type="match status" value="1"/>
</dbReference>
<dbReference type="SUPFAM" id="SSF47384">
    <property type="entry name" value="Homodimeric domain of signal transducing histidine kinase"/>
    <property type="match status" value="1"/>
</dbReference>
<dbReference type="InterPro" id="IPR013656">
    <property type="entry name" value="PAS_4"/>
</dbReference>
<dbReference type="Gene3D" id="1.10.287.130">
    <property type="match status" value="1"/>
</dbReference>
<dbReference type="InterPro" id="IPR054327">
    <property type="entry name" value="His-kinase-like_sensor"/>
</dbReference>
<organism evidence="11 12">
    <name type="scientific">Noviherbaspirillum galbum</name>
    <dbReference type="NCBI Taxonomy" id="2709383"/>
    <lineage>
        <taxon>Bacteria</taxon>
        <taxon>Pseudomonadati</taxon>
        <taxon>Pseudomonadota</taxon>
        <taxon>Betaproteobacteria</taxon>
        <taxon>Burkholderiales</taxon>
        <taxon>Oxalobacteraceae</taxon>
        <taxon>Noviherbaspirillum</taxon>
    </lineage>
</organism>
<dbReference type="GO" id="GO:0005886">
    <property type="term" value="C:plasma membrane"/>
    <property type="evidence" value="ECO:0007669"/>
    <property type="project" value="UniProtKB-SubCell"/>
</dbReference>
<comment type="subcellular location">
    <subcellularLocation>
        <location evidence="2">Cell inner membrane</location>
        <topology evidence="2">Multi-pass membrane protein</topology>
    </subcellularLocation>
</comment>
<keyword evidence="8" id="KW-0472">Membrane</keyword>
<dbReference type="InterPro" id="IPR050736">
    <property type="entry name" value="Sensor_HK_Regulatory"/>
</dbReference>
<dbReference type="RefSeq" id="WP_163968468.1">
    <property type="nucleotide sequence ID" value="NZ_JAAIVB010000080.1"/>
</dbReference>
<dbReference type="InterPro" id="IPR035965">
    <property type="entry name" value="PAS-like_dom_sf"/>
</dbReference>
<dbReference type="InterPro" id="IPR036097">
    <property type="entry name" value="HisK_dim/P_sf"/>
</dbReference>
<evidence type="ECO:0000259" key="10">
    <source>
        <dbReference type="PROSITE" id="PS50113"/>
    </source>
</evidence>
<name>A0A6B3SZB3_9BURK</name>
<dbReference type="CDD" id="cd12914">
    <property type="entry name" value="PDC1_DGC_like"/>
    <property type="match status" value="1"/>
</dbReference>
<comment type="catalytic activity">
    <reaction evidence="1">
        <text>ATP + protein L-histidine = ADP + protein N-phospho-L-histidine.</text>
        <dbReference type="EC" id="2.7.13.3"/>
    </reaction>
</comment>
<dbReference type="AlphaFoldDB" id="A0A6B3SZB3"/>
<dbReference type="PRINTS" id="PR00344">
    <property type="entry name" value="BCTRLSENSOR"/>
</dbReference>
<dbReference type="NCBIfam" id="TIGR00229">
    <property type="entry name" value="sensory_box"/>
    <property type="match status" value="1"/>
</dbReference>
<evidence type="ECO:0000256" key="2">
    <source>
        <dbReference type="ARBA" id="ARBA00004429"/>
    </source>
</evidence>
<dbReference type="InterPro" id="IPR004358">
    <property type="entry name" value="Sig_transdc_His_kin-like_C"/>
</dbReference>
<keyword evidence="6" id="KW-0418">Kinase</keyword>
<dbReference type="Gene3D" id="3.30.565.10">
    <property type="entry name" value="Histidine kinase-like ATPase, C-terminal domain"/>
    <property type="match status" value="1"/>
</dbReference>
<dbReference type="SUPFAM" id="SSF55785">
    <property type="entry name" value="PYP-like sensor domain (PAS domain)"/>
    <property type="match status" value="1"/>
</dbReference>
<sequence length="692" mass="75919">MLPSQARTAVITASLLWLTIILAIGFALIRERRQDLYQAQDEVATLATVFDENMSRTFGTVDVALQGIAAHLADGDFARHDPQVRELMRGYLRYLPAVRALFVIGPNGIIQHDTDYPKTPDVSLADREYFSQYIRNPKLVQGLSSAMQSRSGTGWFLASSRRITSSGGEFKGVLVAAVQLDSLSRLYEKLNLRPGEVMSLYHKDGRLIARHPADDVNIGRSFAFLPLFSTRIPMKPTGVHRISGPPLNYPSVMSYRVLEAQPLVVVFSRSEDLILATWKRAVNWALVIAVAFLLLTAAGVLFYIQKQQQRQRAIALQLAEAEALALAEANAKFRAFFEQGFYLSCVLSQDGIVLESNSAGIDLCGYSHDQIIGQAFWDCAWWSRSPDTAATLQNGFAKARDGASFSAEVAYFLADGTQKLIELVLSPILDVDGAVFAIAAVGVDITDQKQKEEALRAFATQLSEVDKKRSEFLATLSHELRNVLMPLQTGFELLAQTASSGQPNARVHAIVQRQLLQMKRLIEDLLDVSRVSSGKVRMERERVDLRDVLENVVESAQAFMEPAGHELKLSLSSEPLDVEIDTGRMFQVFTNLLGNAAKYTPPGGHIHVRAYKEEGEAVVEVLDDGIGIPASALATVFEMFEQVSDHAANAQGGLGIGLSLVQKLVGLHGGTVEAFSEGENRGSTFTVRLPLA</sequence>
<feature type="domain" description="Histidine kinase" evidence="9">
    <location>
        <begin position="475"/>
        <end position="692"/>
    </location>
</feature>
<dbReference type="EMBL" id="JAAIVB010000080">
    <property type="protein sequence ID" value="NEX64532.1"/>
    <property type="molecule type" value="Genomic_DNA"/>
</dbReference>
<dbReference type="CDD" id="cd00082">
    <property type="entry name" value="HisKA"/>
    <property type="match status" value="1"/>
</dbReference>
<evidence type="ECO:0000256" key="6">
    <source>
        <dbReference type="ARBA" id="ARBA00022777"/>
    </source>
</evidence>
<dbReference type="InterPro" id="IPR036890">
    <property type="entry name" value="HATPase_C_sf"/>
</dbReference>
<dbReference type="SMART" id="SM00091">
    <property type="entry name" value="PAS"/>
    <property type="match status" value="1"/>
</dbReference>
<evidence type="ECO:0000256" key="3">
    <source>
        <dbReference type="ARBA" id="ARBA00012438"/>
    </source>
</evidence>
<dbReference type="SMART" id="SM00388">
    <property type="entry name" value="HisKA"/>
    <property type="match status" value="1"/>
</dbReference>
<dbReference type="FunFam" id="3.30.565.10:FF:000006">
    <property type="entry name" value="Sensor histidine kinase WalK"/>
    <property type="match status" value="1"/>
</dbReference>
<keyword evidence="12" id="KW-1185">Reference proteome</keyword>
<reference evidence="11 12" key="1">
    <citation type="submission" date="2020-02" db="EMBL/GenBank/DDBJ databases">
        <authorList>
            <person name="Kim M.K."/>
        </authorList>
    </citation>
    <scope>NUCLEOTIDE SEQUENCE [LARGE SCALE GENOMIC DNA]</scope>
    <source>
        <strain evidence="11 12">17J57-3</strain>
    </source>
</reference>
<dbReference type="CDD" id="cd00130">
    <property type="entry name" value="PAS"/>
    <property type="match status" value="1"/>
</dbReference>
<dbReference type="SMART" id="SM00387">
    <property type="entry name" value="HATPase_c"/>
    <property type="match status" value="1"/>
</dbReference>
<dbReference type="PROSITE" id="PS50109">
    <property type="entry name" value="HIS_KIN"/>
    <property type="match status" value="1"/>
</dbReference>
<evidence type="ECO:0000313" key="12">
    <source>
        <dbReference type="Proteomes" id="UP000482155"/>
    </source>
</evidence>
<dbReference type="Pfam" id="PF22588">
    <property type="entry name" value="dCache_1_like"/>
    <property type="match status" value="1"/>
</dbReference>
<keyword evidence="4" id="KW-0597">Phosphoprotein</keyword>
<feature type="transmembrane region" description="Helical" evidence="8">
    <location>
        <begin position="284"/>
        <end position="304"/>
    </location>
</feature>
<dbReference type="Pfam" id="PF00512">
    <property type="entry name" value="HisKA"/>
    <property type="match status" value="1"/>
</dbReference>
<accession>A0A6B3SZB3</accession>
<dbReference type="InterPro" id="IPR005467">
    <property type="entry name" value="His_kinase_dom"/>
</dbReference>
<dbReference type="PANTHER" id="PTHR43711">
    <property type="entry name" value="TWO-COMPONENT HISTIDINE KINASE"/>
    <property type="match status" value="1"/>
</dbReference>
<dbReference type="InterPro" id="IPR000014">
    <property type="entry name" value="PAS"/>
</dbReference>
<keyword evidence="8" id="KW-1133">Transmembrane helix</keyword>
<proteinExistence type="predicted"/>
<evidence type="ECO:0000256" key="5">
    <source>
        <dbReference type="ARBA" id="ARBA00022679"/>
    </source>
</evidence>
<dbReference type="PROSITE" id="PS50113">
    <property type="entry name" value="PAC"/>
    <property type="match status" value="1"/>
</dbReference>
<dbReference type="InterPro" id="IPR003661">
    <property type="entry name" value="HisK_dim/P_dom"/>
</dbReference>
<comment type="caution">
    <text evidence="11">The sequence shown here is derived from an EMBL/GenBank/DDBJ whole genome shotgun (WGS) entry which is preliminary data.</text>
</comment>
<dbReference type="Gene3D" id="3.30.450.20">
    <property type="entry name" value="PAS domain"/>
    <property type="match status" value="3"/>
</dbReference>
<dbReference type="InterPro" id="IPR000700">
    <property type="entry name" value="PAS-assoc_C"/>
</dbReference>
<evidence type="ECO:0000256" key="1">
    <source>
        <dbReference type="ARBA" id="ARBA00000085"/>
    </source>
</evidence>